<dbReference type="Pfam" id="PF17253">
    <property type="entry name" value="DUF5320"/>
    <property type="match status" value="1"/>
</dbReference>
<evidence type="ECO:0000313" key="3">
    <source>
        <dbReference type="Proteomes" id="UP000281261"/>
    </source>
</evidence>
<organism evidence="2 3">
    <name type="scientific">candidate division Kazan bacterium</name>
    <dbReference type="NCBI Taxonomy" id="2202143"/>
    <lineage>
        <taxon>Bacteria</taxon>
        <taxon>Bacteria division Kazan-3B-28</taxon>
    </lineage>
</organism>
<feature type="coiled-coil region" evidence="1">
    <location>
        <begin position="93"/>
        <end position="120"/>
    </location>
</feature>
<protein>
    <recommendedName>
        <fullName evidence="4">DUF5320 domain-containing protein</fullName>
    </recommendedName>
</protein>
<dbReference type="InterPro" id="IPR035205">
    <property type="entry name" value="DUF5320"/>
</dbReference>
<accession>A0A420ZC34</accession>
<evidence type="ECO:0000313" key="2">
    <source>
        <dbReference type="EMBL" id="RLC36913.1"/>
    </source>
</evidence>
<dbReference type="AlphaFoldDB" id="A0A420ZC34"/>
<evidence type="ECO:0008006" key="4">
    <source>
        <dbReference type="Google" id="ProtNLM"/>
    </source>
</evidence>
<proteinExistence type="predicted"/>
<name>A0A420ZC34_UNCK3</name>
<dbReference type="EMBL" id="QMNG01000021">
    <property type="protein sequence ID" value="RLC36913.1"/>
    <property type="molecule type" value="Genomic_DNA"/>
</dbReference>
<evidence type="ECO:0000256" key="1">
    <source>
        <dbReference type="SAM" id="Coils"/>
    </source>
</evidence>
<keyword evidence="1" id="KW-0175">Coiled coil</keyword>
<reference evidence="2 3" key="1">
    <citation type="submission" date="2018-06" db="EMBL/GenBank/DDBJ databases">
        <title>Extensive metabolic versatility and redundancy in microbially diverse, dynamic hydrothermal sediments.</title>
        <authorList>
            <person name="Dombrowski N."/>
            <person name="Teske A."/>
            <person name="Baker B.J."/>
        </authorList>
    </citation>
    <scope>NUCLEOTIDE SEQUENCE [LARGE SCALE GENOMIC DNA]</scope>
    <source>
        <strain evidence="2">B79_G16</strain>
    </source>
</reference>
<comment type="caution">
    <text evidence="2">The sequence shown here is derived from an EMBL/GenBank/DDBJ whole genome shotgun (WGS) entry which is preliminary data.</text>
</comment>
<gene>
    <name evidence="2" type="ORF">DRH29_03480</name>
</gene>
<dbReference type="Proteomes" id="UP000281261">
    <property type="component" value="Unassembled WGS sequence"/>
</dbReference>
<sequence length="123" mass="13633">MPYGDRTGPVGAGPMTGRGMGYCAGFSRPGYMNPGRGFGFGMGRGGRFGGYGRGWRNRFWATGIPGWNWGFRYYGSEAYPTPYMADIPREEELKVLETESKLLKKRLSDLEKRIAELDGSTGE</sequence>